<evidence type="ECO:0000259" key="2">
    <source>
        <dbReference type="Pfam" id="PF11412"/>
    </source>
</evidence>
<feature type="domain" description="Spermatogenesis-associated protein 20-like TRX" evidence="1">
    <location>
        <begin position="3"/>
        <end position="166"/>
    </location>
</feature>
<dbReference type="Gene3D" id="3.40.30.10">
    <property type="entry name" value="Glutaredoxin"/>
    <property type="match status" value="1"/>
</dbReference>
<proteinExistence type="predicted"/>
<dbReference type="InterPro" id="IPR012341">
    <property type="entry name" value="6hp_glycosidase-like_sf"/>
</dbReference>
<dbReference type="RefSeq" id="WP_063698904.1">
    <property type="nucleotide sequence ID" value="NZ_LUUB01000040.1"/>
</dbReference>
<dbReference type="GO" id="GO:0005975">
    <property type="term" value="P:carbohydrate metabolic process"/>
    <property type="evidence" value="ECO:0007669"/>
    <property type="project" value="InterPro"/>
</dbReference>
<dbReference type="PANTHER" id="PTHR42899:SF1">
    <property type="entry name" value="SPERMATOGENESIS-ASSOCIATED PROTEIN 20"/>
    <property type="match status" value="1"/>
</dbReference>
<comment type="caution">
    <text evidence="3">The sequence shown here is derived from an EMBL/GenBank/DDBJ whole genome shotgun (WGS) entry which is preliminary data.</text>
</comment>
<dbReference type="Proteomes" id="UP000076959">
    <property type="component" value="Unassembled WGS sequence"/>
</dbReference>
<dbReference type="CDD" id="cd02955">
    <property type="entry name" value="SSP411"/>
    <property type="match status" value="1"/>
</dbReference>
<protein>
    <recommendedName>
        <fullName evidence="5">Thioredoxin domain-containing protein</fullName>
    </recommendedName>
</protein>
<dbReference type="EMBL" id="LUUB01000040">
    <property type="protein sequence ID" value="OAF12426.1"/>
    <property type="molecule type" value="Genomic_DNA"/>
</dbReference>
<dbReference type="AlphaFoldDB" id="A0A176YXH4"/>
<dbReference type="InterPro" id="IPR004879">
    <property type="entry name" value="Ssp411-like_TRX"/>
</dbReference>
<dbReference type="InterPro" id="IPR028250">
    <property type="entry name" value="DsbDN"/>
</dbReference>
<dbReference type="Gene3D" id="1.50.10.10">
    <property type="match status" value="1"/>
</dbReference>
<sequence>MYTNRLIDSHDPYLLLHAHNPVDWYPWGPEALAKAKQENKPIFLSIGYSTCYWCHVAERTIYSDPEIAKLMNQWFVNIKVDREQRPDVDQIYMLATEILTRRGAWPNNLFLTPDLKPFFAGSYFPPRDDPAGGAGFPTILAALHDAWANHLQDKVLPVAGQVFQAMQRVQAEMTAGKEAPVKPGEWLRNASKALQSRIDPKSGGLGDRSGTKFPQAPSMKLLLTDYRVNHDKASLDAVTAALNAMAFGGIHDHLAGGFYRYSTEPTWSIPHFEKMLYDNAQLLRLYAEAYAATKDPVYRAVALDVGQYLRRDMMASEGGFYTAIDSEVKGVEGAAYVWTKAEIASVLGEQAAKQFLAAYDVTPMTAAGTQTGEPAADRKGLGVLRIRLPIEEALKSAGSQDAGQLLTSLSAARAQLLAHRQQRQQPARDEKILTDLAGLAIGALAYSSDILQQPEFLTSARMAAERIWALAYDPATRTLKHEIFAGHAQTDGYLQDYAMLGDGFISLYEVTKEDIWRDRAAMLVTALLRQFAHPDGALSTTLDEKNLLIPVGDSEDSDVPSGTSAALGLLLRLRDATGGSQFVAAAARIVHYLSGRLSDHPEIWPAAITVLNLHPLTDADLAAAREAAARSADDRGIGQAFRAPETSDHVRVSAVVRAGEKDDEIVVTLQIDDGYHVNANPASFDYLIPTSVAFAGLTSPGTKYPKPSRFKSAFAPEGLDVYEGTVPLVVTIPKGTIATQGELRGEVDVQACDAKICLPPSKLPLSVALQDK</sequence>
<dbReference type="InterPro" id="IPR036249">
    <property type="entry name" value="Thioredoxin-like_sf"/>
</dbReference>
<dbReference type="Pfam" id="PF03190">
    <property type="entry name" value="Thioredox_DsbH"/>
    <property type="match status" value="1"/>
</dbReference>
<dbReference type="InterPro" id="IPR008928">
    <property type="entry name" value="6-hairpin_glycosidase_sf"/>
</dbReference>
<dbReference type="OrthoDB" id="9762614at2"/>
<evidence type="ECO:0000313" key="4">
    <source>
        <dbReference type="Proteomes" id="UP000076959"/>
    </source>
</evidence>
<name>A0A176YXH4_9BRAD</name>
<evidence type="ECO:0008006" key="5">
    <source>
        <dbReference type="Google" id="ProtNLM"/>
    </source>
</evidence>
<dbReference type="InterPro" id="IPR024705">
    <property type="entry name" value="Ssp411"/>
</dbReference>
<dbReference type="PANTHER" id="PTHR42899">
    <property type="entry name" value="SPERMATOGENESIS-ASSOCIATED PROTEIN 20"/>
    <property type="match status" value="1"/>
</dbReference>
<gene>
    <name evidence="3" type="ORF">AYJ54_06250</name>
</gene>
<evidence type="ECO:0000313" key="3">
    <source>
        <dbReference type="EMBL" id="OAF12426.1"/>
    </source>
</evidence>
<accession>A0A176YXH4</accession>
<dbReference type="SUPFAM" id="SSF52833">
    <property type="entry name" value="Thioredoxin-like"/>
    <property type="match status" value="1"/>
</dbReference>
<dbReference type="Gene3D" id="2.60.40.1250">
    <property type="entry name" value="Thiol:disulfide interchange protein DsbD, N-terminal domain"/>
    <property type="match status" value="1"/>
</dbReference>
<dbReference type="PIRSF" id="PIRSF006402">
    <property type="entry name" value="UCP006402_thioredoxin"/>
    <property type="match status" value="1"/>
</dbReference>
<dbReference type="STRING" id="1505087.AYJ54_06250"/>
<dbReference type="Pfam" id="PF11412">
    <property type="entry name" value="DsbD_N"/>
    <property type="match status" value="1"/>
</dbReference>
<reference evidence="3 4" key="1">
    <citation type="submission" date="2016-03" db="EMBL/GenBank/DDBJ databases">
        <title>Draft Genome Sequence of the Strain BR 10245 (Bradyrhizobium sp.) isolated from nodules of Centrolobium paraense.</title>
        <authorList>
            <person name="Simoes-Araujo J.L.Sr."/>
            <person name="Barauna A.C."/>
            <person name="Silva K."/>
            <person name="Zilli J.E."/>
        </authorList>
    </citation>
    <scope>NUCLEOTIDE SEQUENCE [LARGE SCALE GENOMIC DNA]</scope>
    <source>
        <strain evidence="3 4">BR 10245</strain>
    </source>
</reference>
<dbReference type="SUPFAM" id="SSF48208">
    <property type="entry name" value="Six-hairpin glycosidases"/>
    <property type="match status" value="1"/>
</dbReference>
<feature type="domain" description="Thiol:disulfide interchange protein DsbD N-terminal" evidence="2">
    <location>
        <begin position="658"/>
        <end position="762"/>
    </location>
</feature>
<organism evidence="3 4">
    <name type="scientific">Bradyrhizobium centrolobii</name>
    <dbReference type="NCBI Taxonomy" id="1505087"/>
    <lineage>
        <taxon>Bacteria</taxon>
        <taxon>Pseudomonadati</taxon>
        <taxon>Pseudomonadota</taxon>
        <taxon>Alphaproteobacteria</taxon>
        <taxon>Hyphomicrobiales</taxon>
        <taxon>Nitrobacteraceae</taxon>
        <taxon>Bradyrhizobium</taxon>
    </lineage>
</organism>
<dbReference type="InterPro" id="IPR036929">
    <property type="entry name" value="DsbDN_sf"/>
</dbReference>
<keyword evidence="4" id="KW-1185">Reference proteome</keyword>
<evidence type="ECO:0000259" key="1">
    <source>
        <dbReference type="Pfam" id="PF03190"/>
    </source>
</evidence>